<protein>
    <recommendedName>
        <fullName evidence="3">F-box domain-containing protein</fullName>
    </recommendedName>
</protein>
<evidence type="ECO:0000313" key="2">
    <source>
        <dbReference type="Proteomes" id="UP001175228"/>
    </source>
</evidence>
<keyword evidence="2" id="KW-1185">Reference proteome</keyword>
<evidence type="ECO:0008006" key="3">
    <source>
        <dbReference type="Google" id="ProtNLM"/>
    </source>
</evidence>
<reference evidence="1" key="1">
    <citation type="submission" date="2023-06" db="EMBL/GenBank/DDBJ databases">
        <authorList>
            <consortium name="Lawrence Berkeley National Laboratory"/>
            <person name="Ahrendt S."/>
            <person name="Sahu N."/>
            <person name="Indic B."/>
            <person name="Wong-Bajracharya J."/>
            <person name="Merenyi Z."/>
            <person name="Ke H.-M."/>
            <person name="Monk M."/>
            <person name="Kocsube S."/>
            <person name="Drula E."/>
            <person name="Lipzen A."/>
            <person name="Balint B."/>
            <person name="Henrissat B."/>
            <person name="Andreopoulos B."/>
            <person name="Martin F.M."/>
            <person name="Harder C.B."/>
            <person name="Rigling D."/>
            <person name="Ford K.L."/>
            <person name="Foster G.D."/>
            <person name="Pangilinan J."/>
            <person name="Papanicolaou A."/>
            <person name="Barry K."/>
            <person name="LaButti K."/>
            <person name="Viragh M."/>
            <person name="Koriabine M."/>
            <person name="Yan M."/>
            <person name="Riley R."/>
            <person name="Champramary S."/>
            <person name="Plett K.L."/>
            <person name="Tsai I.J."/>
            <person name="Slot J."/>
            <person name="Sipos G."/>
            <person name="Plett J."/>
            <person name="Nagy L.G."/>
            <person name="Grigoriev I.V."/>
        </authorList>
    </citation>
    <scope>NUCLEOTIDE SEQUENCE</scope>
    <source>
        <strain evidence="1">HWK02</strain>
    </source>
</reference>
<gene>
    <name evidence="1" type="ORF">EDD18DRAFT_1166434</name>
</gene>
<sequence length="524" mass="60086">MSCITCSNCGFVNFLPPESQLHTLADIKSSDSLVLQFLRKSRPLLDDDCALISAEIVELERLRSVYDAQLREIEYHRLPTLKFLENRKSIYAPIRRMPRDILLEIFHSVCDLSRRQDSLKLSNPLWVLARVCRVWRDTLHTSPVSWSRNVSIKSPFSKHAPQILRAYLERTGNHPLSIQIRHFSSHPAEEDEIMFLLLQSCCRWKNLCIYVDTRHAHYLKSISPLPLLQTIEVYIPDDCSEYPSDMCLNAPQLRQATFICHGIHQMRLSPSGITHYSGQIICEEDLLLLSQLPMLKMCHIPDVMIDSIAIPVVMTELRQLYVGELDVLNFLTAPTLQSLDITGEYPGSVSTITHFLHRSGCQLESLSMRMKIFQSELSALISEMLSSEACSAISHLKLVLGAQLVKVANTLTPSSVLPNLHHLVLCMEAVNFQREQTKRLVDMIRSRRDAGLLKMIEVQFGDRYYYHNDDNEDVSEDGDRTLTTFHDVETSVRALINENLDMRVETWNPVDLDLRLLFWDGEVV</sequence>
<organism evidence="1 2">
    <name type="scientific">Armillaria luteobubalina</name>
    <dbReference type="NCBI Taxonomy" id="153913"/>
    <lineage>
        <taxon>Eukaryota</taxon>
        <taxon>Fungi</taxon>
        <taxon>Dikarya</taxon>
        <taxon>Basidiomycota</taxon>
        <taxon>Agaricomycotina</taxon>
        <taxon>Agaricomycetes</taxon>
        <taxon>Agaricomycetidae</taxon>
        <taxon>Agaricales</taxon>
        <taxon>Marasmiineae</taxon>
        <taxon>Physalacriaceae</taxon>
        <taxon>Armillaria</taxon>
    </lineage>
</organism>
<name>A0AA39TP36_9AGAR</name>
<evidence type="ECO:0000313" key="1">
    <source>
        <dbReference type="EMBL" id="KAK0496421.1"/>
    </source>
</evidence>
<dbReference type="AlphaFoldDB" id="A0AA39TP36"/>
<dbReference type="Proteomes" id="UP001175228">
    <property type="component" value="Unassembled WGS sequence"/>
</dbReference>
<comment type="caution">
    <text evidence="1">The sequence shown here is derived from an EMBL/GenBank/DDBJ whole genome shotgun (WGS) entry which is preliminary data.</text>
</comment>
<dbReference type="EMBL" id="JAUEPU010000015">
    <property type="protein sequence ID" value="KAK0496421.1"/>
    <property type="molecule type" value="Genomic_DNA"/>
</dbReference>
<accession>A0AA39TP36</accession>
<proteinExistence type="predicted"/>